<gene>
    <name evidence="1" type="ORF">SAMN05216334_10942</name>
</gene>
<dbReference type="OrthoDB" id="8543865at2"/>
<accession>A0A1H5USX3</accession>
<evidence type="ECO:0000313" key="1">
    <source>
        <dbReference type="EMBL" id="SEF78195.1"/>
    </source>
</evidence>
<dbReference type="RefSeq" id="WP_146059751.1">
    <property type="nucleotide sequence ID" value="NZ_FNUX01000009.1"/>
</dbReference>
<proteinExistence type="predicted"/>
<organism evidence="1 2">
    <name type="scientific">Nitrosomonas ureae</name>
    <dbReference type="NCBI Taxonomy" id="44577"/>
    <lineage>
        <taxon>Bacteria</taxon>
        <taxon>Pseudomonadati</taxon>
        <taxon>Pseudomonadota</taxon>
        <taxon>Betaproteobacteria</taxon>
        <taxon>Nitrosomonadales</taxon>
        <taxon>Nitrosomonadaceae</taxon>
        <taxon>Nitrosomonas</taxon>
    </lineage>
</organism>
<name>A0A1H5USX3_9PROT</name>
<reference evidence="1 2" key="1">
    <citation type="submission" date="2016-10" db="EMBL/GenBank/DDBJ databases">
        <authorList>
            <person name="de Groot N.N."/>
        </authorList>
    </citation>
    <scope>NUCLEOTIDE SEQUENCE [LARGE SCALE GENOMIC DNA]</scope>
    <source>
        <strain evidence="1 2">Nm13</strain>
    </source>
</reference>
<dbReference type="AlphaFoldDB" id="A0A1H5USX3"/>
<sequence length="468" mass="51488">MKNIKQRFVIAVGGILAALLLPLEVALADPGKEMGCILREQGSLKFVRGDQLDRQTIMKTINAQRLQGAKVIDPCLTGQVNNIPASVYAKLAEKHPEKFQPLENSNQGIVLPEKAATTGAALGIAPQYLHVGILETLTIPPEFLFVSFFPIAITNESRIYGTFFEYLEFEPSFIFNSYAAIFEQGTVNVLQKSKGFFANRANEGGTIGGFVITDLENFFTQAALFDGNEVQLIPRLPGEISSQVILLNDPGVAMILSLDENFNERLALYKNGEVSPLDFGPDISFTTPSGMNNQGIIVGTTFIDGLGFRGFRFDPRTNLTMLLEPLPTEPDSWAMGINNRGNVLGYSFVGGAIERIGVWNAQGKFHTYFVEGTPEFPTISNRLRFNDNNEILITFVTRPVNERNNSYLIPKPGVRLNLADLVVNAPADLALFPSGINNHGNIFGHAGPFFFFHLDYFLLERIGLGGTK</sequence>
<evidence type="ECO:0000313" key="2">
    <source>
        <dbReference type="Proteomes" id="UP000236753"/>
    </source>
</evidence>
<dbReference type="Proteomes" id="UP000236753">
    <property type="component" value="Unassembled WGS sequence"/>
</dbReference>
<dbReference type="EMBL" id="FNUX01000009">
    <property type="protein sequence ID" value="SEF78195.1"/>
    <property type="molecule type" value="Genomic_DNA"/>
</dbReference>
<protein>
    <submittedName>
        <fullName evidence="1">Uncharacterized protein</fullName>
    </submittedName>
</protein>